<dbReference type="AlphaFoldDB" id="L7VV49"/>
<name>L7VV49_9BACT</name>
<organism evidence="3">
    <name type="scientific">uncultured bacterium A1Q1_fos_568</name>
    <dbReference type="NCBI Taxonomy" id="1256586"/>
    <lineage>
        <taxon>Bacteria</taxon>
        <taxon>environmental samples</taxon>
    </lineage>
</organism>
<proteinExistence type="predicted"/>
<dbReference type="EMBL" id="JX649865">
    <property type="protein sequence ID" value="AGC71186.1"/>
    <property type="molecule type" value="Genomic_DNA"/>
</dbReference>
<dbReference type="InterPro" id="IPR025646">
    <property type="entry name" value="DUF4350"/>
</dbReference>
<evidence type="ECO:0000313" key="3">
    <source>
        <dbReference type="EMBL" id="AGC71186.1"/>
    </source>
</evidence>
<feature type="domain" description="DUF4350" evidence="2">
    <location>
        <begin position="30"/>
        <end position="202"/>
    </location>
</feature>
<sequence>MVLLLAAALAIGAGVFFMTRTEPVPPFDIDSPAPDGWKAVRVLLQERGVEVRSARSSSLTDEEWTAALGRDRRTAVVMALPSVASRAEVAALRDQAGRGSLVVFGEAPDADAESFSASTMSSFITDRMLADEPAAELDQGFCDMEEFAGLGDIDVAFAEPIVAAPQTPQCYSHDGTTYFAGDLDSPSYVMSSPYLWVNARLQPRKEMGDPPHDNAATALRILGDADQVTFIDPVPSAGATVDGTQDPVTMLPLPVKLALAQLVGALVLLVWWRSRRLGPPVHEQMPVEIAGSELVEAVGDLLRRRGNPARAAATVRADTRRLLAERLGLGPEPSPGALVEIVSSRTGRPPDQVGPALYGDPADPTDDAASLVALARTLDAIRQEVLDVAHR</sequence>
<evidence type="ECO:0000256" key="1">
    <source>
        <dbReference type="SAM" id="MobiDB-lite"/>
    </source>
</evidence>
<reference evidence="3" key="1">
    <citation type="submission" date="2012-09" db="EMBL/GenBank/DDBJ databases">
        <title>Metagenomic Characterization of a Microbial Community in Wastewater Detects High Levels of Antibiotic Resistance.</title>
        <authorList>
            <person name="Abrams M."/>
            <person name="Caldwell A."/>
            <person name="Vandaei E."/>
            <person name="Lee W."/>
            <person name="Perrott J."/>
            <person name="Khan S.Y."/>
            <person name="Ta J."/>
            <person name="Romero D."/>
            <person name="Nguyen V."/>
            <person name="Pourmand N."/>
            <person name="Ouverney C.C."/>
        </authorList>
    </citation>
    <scope>NUCLEOTIDE SEQUENCE</scope>
</reference>
<protein>
    <submittedName>
        <fullName evidence="3">Putative secreted protein</fullName>
    </submittedName>
</protein>
<feature type="region of interest" description="Disordered" evidence="1">
    <location>
        <begin position="345"/>
        <end position="364"/>
    </location>
</feature>
<accession>L7VV49</accession>
<evidence type="ECO:0000259" key="2">
    <source>
        <dbReference type="Pfam" id="PF14258"/>
    </source>
</evidence>
<dbReference type="Pfam" id="PF14258">
    <property type="entry name" value="DUF4350"/>
    <property type="match status" value="1"/>
</dbReference>